<dbReference type="PANTHER" id="PTHR33540:SF2">
    <property type="entry name" value="TRNA THREONYLCARBAMOYLADENOSINE BIOSYNTHESIS PROTEIN TSAE"/>
    <property type="match status" value="1"/>
</dbReference>
<accession>A0A3D8IWG0</accession>
<dbReference type="Proteomes" id="UP000257067">
    <property type="component" value="Unassembled WGS sequence"/>
</dbReference>
<dbReference type="PANTHER" id="PTHR33540">
    <property type="entry name" value="TRNA THREONYLCARBAMOYLADENOSINE BIOSYNTHESIS PROTEIN TSAE"/>
    <property type="match status" value="1"/>
</dbReference>
<keyword evidence="11" id="KW-0808">Transferase</keyword>
<proteinExistence type="inferred from homology"/>
<evidence type="ECO:0000256" key="3">
    <source>
        <dbReference type="ARBA" id="ARBA00019010"/>
    </source>
</evidence>
<evidence type="ECO:0000256" key="7">
    <source>
        <dbReference type="ARBA" id="ARBA00022741"/>
    </source>
</evidence>
<evidence type="ECO:0000256" key="10">
    <source>
        <dbReference type="ARBA" id="ARBA00032441"/>
    </source>
</evidence>
<dbReference type="EMBL" id="NXLU01000003">
    <property type="protein sequence ID" value="RDU69310.1"/>
    <property type="molecule type" value="Genomic_DNA"/>
</dbReference>
<evidence type="ECO:0000256" key="2">
    <source>
        <dbReference type="ARBA" id="ARBA00007599"/>
    </source>
</evidence>
<keyword evidence="4" id="KW-0963">Cytoplasm</keyword>
<evidence type="ECO:0000256" key="8">
    <source>
        <dbReference type="ARBA" id="ARBA00022840"/>
    </source>
</evidence>
<evidence type="ECO:0000256" key="4">
    <source>
        <dbReference type="ARBA" id="ARBA00022490"/>
    </source>
</evidence>
<evidence type="ECO:0000256" key="6">
    <source>
        <dbReference type="ARBA" id="ARBA00022723"/>
    </source>
</evidence>
<dbReference type="GO" id="GO:0002949">
    <property type="term" value="P:tRNA threonylcarbamoyladenosine modification"/>
    <property type="evidence" value="ECO:0007669"/>
    <property type="project" value="InterPro"/>
</dbReference>
<keyword evidence="5" id="KW-0819">tRNA processing</keyword>
<keyword evidence="7" id="KW-0547">Nucleotide-binding</keyword>
<dbReference type="InterPro" id="IPR003442">
    <property type="entry name" value="T6A_TsaE"/>
</dbReference>
<dbReference type="Gene3D" id="3.40.50.300">
    <property type="entry name" value="P-loop containing nucleotide triphosphate hydrolases"/>
    <property type="match status" value="1"/>
</dbReference>
<comment type="subcellular location">
    <subcellularLocation>
        <location evidence="1">Cytoplasm</location>
    </subcellularLocation>
</comment>
<dbReference type="AlphaFoldDB" id="A0A3D8IWG0"/>
<dbReference type="GO" id="GO:0016740">
    <property type="term" value="F:transferase activity"/>
    <property type="evidence" value="ECO:0007669"/>
    <property type="project" value="UniProtKB-KW"/>
</dbReference>
<dbReference type="NCBIfam" id="TIGR00150">
    <property type="entry name" value="T6A_YjeE"/>
    <property type="match status" value="1"/>
</dbReference>
<comment type="similarity">
    <text evidence="2">Belongs to the TsaE family.</text>
</comment>
<dbReference type="GO" id="GO:0005737">
    <property type="term" value="C:cytoplasm"/>
    <property type="evidence" value="ECO:0007669"/>
    <property type="project" value="UniProtKB-SubCell"/>
</dbReference>
<dbReference type="OrthoDB" id="9815896at2"/>
<name>A0A3D8IWG0_9HELI</name>
<keyword evidence="9" id="KW-0460">Magnesium</keyword>
<keyword evidence="8" id="KW-0067">ATP-binding</keyword>
<evidence type="ECO:0000256" key="5">
    <source>
        <dbReference type="ARBA" id="ARBA00022694"/>
    </source>
</evidence>
<protein>
    <recommendedName>
        <fullName evidence="3">tRNA threonylcarbamoyladenosine biosynthesis protein TsaE</fullName>
    </recommendedName>
    <alternativeName>
        <fullName evidence="10">t(6)A37 threonylcarbamoyladenosine biosynthesis protein TsaE</fullName>
    </alternativeName>
</protein>
<comment type="caution">
    <text evidence="11">The sequence shown here is derived from an EMBL/GenBank/DDBJ whole genome shotgun (WGS) entry which is preliminary data.</text>
</comment>
<dbReference type="Pfam" id="PF02367">
    <property type="entry name" value="TsaE"/>
    <property type="match status" value="1"/>
</dbReference>
<sequence length="139" mass="16122">MIEFECDLEGLQEFAISLSSILPPHCVILLRGDLASGKTTLLSTLLKVLGSKDNATSPTFGLQHIYKASDRLIFHYDLYRKDLQECLMLGFLESFEQEGWHWVEWGEKRLEKLLRQSGFKVVIITIDKQSQSRRYRVEE</sequence>
<dbReference type="RefSeq" id="WP_104725148.1">
    <property type="nucleotide sequence ID" value="NZ_FZNE01000015.1"/>
</dbReference>
<gene>
    <name evidence="11" type="ORF">CQA62_03995</name>
</gene>
<evidence type="ECO:0000256" key="1">
    <source>
        <dbReference type="ARBA" id="ARBA00004496"/>
    </source>
</evidence>
<dbReference type="SUPFAM" id="SSF52540">
    <property type="entry name" value="P-loop containing nucleoside triphosphate hydrolases"/>
    <property type="match status" value="1"/>
</dbReference>
<dbReference type="GO" id="GO:0005524">
    <property type="term" value="F:ATP binding"/>
    <property type="evidence" value="ECO:0007669"/>
    <property type="project" value="UniProtKB-KW"/>
</dbReference>
<dbReference type="GO" id="GO:0046872">
    <property type="term" value="F:metal ion binding"/>
    <property type="evidence" value="ECO:0007669"/>
    <property type="project" value="UniProtKB-KW"/>
</dbReference>
<evidence type="ECO:0000256" key="9">
    <source>
        <dbReference type="ARBA" id="ARBA00022842"/>
    </source>
</evidence>
<evidence type="ECO:0000313" key="12">
    <source>
        <dbReference type="Proteomes" id="UP000257067"/>
    </source>
</evidence>
<reference evidence="11 12" key="1">
    <citation type="submission" date="2018-04" db="EMBL/GenBank/DDBJ databases">
        <title>Novel Campyloabacter and Helicobacter Species and Strains.</title>
        <authorList>
            <person name="Mannion A.J."/>
            <person name="Shen Z."/>
            <person name="Fox J.G."/>
        </authorList>
    </citation>
    <scope>NUCLEOTIDE SEQUENCE [LARGE SCALE GENOMIC DNA]</scope>
    <source>
        <strain evidence="11 12">ATCC 700242</strain>
    </source>
</reference>
<organism evidence="11 12">
    <name type="scientific">Helicobacter cholecystus</name>
    <dbReference type="NCBI Taxonomy" id="45498"/>
    <lineage>
        <taxon>Bacteria</taxon>
        <taxon>Pseudomonadati</taxon>
        <taxon>Campylobacterota</taxon>
        <taxon>Epsilonproteobacteria</taxon>
        <taxon>Campylobacterales</taxon>
        <taxon>Helicobacteraceae</taxon>
        <taxon>Helicobacter</taxon>
    </lineage>
</organism>
<keyword evidence="12" id="KW-1185">Reference proteome</keyword>
<keyword evidence="6" id="KW-0479">Metal-binding</keyword>
<evidence type="ECO:0000313" key="11">
    <source>
        <dbReference type="EMBL" id="RDU69310.1"/>
    </source>
</evidence>
<dbReference type="InterPro" id="IPR027417">
    <property type="entry name" value="P-loop_NTPase"/>
</dbReference>